<organism evidence="7 8">
    <name type="scientific">Actinomarinicola tropica</name>
    <dbReference type="NCBI Taxonomy" id="2789776"/>
    <lineage>
        <taxon>Bacteria</taxon>
        <taxon>Bacillati</taxon>
        <taxon>Actinomycetota</taxon>
        <taxon>Acidimicrobiia</taxon>
        <taxon>Acidimicrobiales</taxon>
        <taxon>Iamiaceae</taxon>
        <taxon>Actinomarinicola</taxon>
    </lineage>
</organism>
<sequence>MGTPREWILHVDLDQFLAAVEVRRRPELAGRPVVVGGDGDPTRPRQVVATASYEARAHGVRSGMPLRTAQRRCPDAVFLPSDRPAYDAASAEVMSVLRSFDVPVEVLGWDEAFLGVASDDPEAFAEQVKAAVVERTGLTCAVGIGDTKLQAKTATGWAKPGAVARLTRDEWFERLGDAPASDIWGIGPRTAEKLRALGIHTVLDLARTDHAELAATFGPTIGPHLRLLGLGGDDDPVRAEPRVAKGRSHEETFTTDLPDPADVRDRVDRMARGLVDEVAPEGRRVTHVAVKVRTASFWTRTRSGKLPAPTLDPAAVAAHALVVFDRFELDRPVRLLGVRVTFEEPASGSPPTDPGTAAGGEHQDAIRSTMEP</sequence>
<dbReference type="InterPro" id="IPR017961">
    <property type="entry name" value="DNA_pol_Y-fam_little_finger"/>
</dbReference>
<evidence type="ECO:0000313" key="7">
    <source>
        <dbReference type="EMBL" id="QGG94286.1"/>
    </source>
</evidence>
<dbReference type="PANTHER" id="PTHR11076:SF33">
    <property type="entry name" value="DNA POLYMERASE KAPPA"/>
    <property type="match status" value="1"/>
</dbReference>
<keyword evidence="4" id="KW-0238">DNA-binding</keyword>
<dbReference type="Pfam" id="PF11798">
    <property type="entry name" value="IMS_HHH"/>
    <property type="match status" value="1"/>
</dbReference>
<keyword evidence="4" id="KW-0963">Cytoplasm</keyword>
<comment type="function">
    <text evidence="2 4">Poorly processive, error-prone DNA polymerase involved in untargeted mutagenesis. Copies undamaged DNA at stalled replication forks, which arise in vivo from mismatched or misaligned primer ends. These misaligned primers can be extended by PolIV. Exhibits no 3'-5' exonuclease (proofreading) activity. May be involved in translesional synthesis, in conjunction with the beta clamp from PolIII.</text>
</comment>
<dbReference type="PANTHER" id="PTHR11076">
    <property type="entry name" value="DNA REPAIR POLYMERASE UMUC / TRANSFERASE FAMILY MEMBER"/>
    <property type="match status" value="1"/>
</dbReference>
<comment type="cofactor">
    <cofactor evidence="4">
        <name>Mg(2+)</name>
        <dbReference type="ChEBI" id="CHEBI:18420"/>
    </cofactor>
    <text evidence="4">Binds 2 magnesium ions per subunit.</text>
</comment>
<dbReference type="Proteomes" id="UP000334019">
    <property type="component" value="Chromosome"/>
</dbReference>
<dbReference type="InterPro" id="IPR036775">
    <property type="entry name" value="DNA_pol_Y-fam_lit_finger_sf"/>
</dbReference>
<keyword evidence="4" id="KW-0479">Metal-binding</keyword>
<dbReference type="KEGG" id="atq:GH723_03765"/>
<name>A0A5Q2RIS2_9ACTN</name>
<dbReference type="InterPro" id="IPR022880">
    <property type="entry name" value="DNApol_IV"/>
</dbReference>
<keyword evidence="4 7" id="KW-0808">Transferase</keyword>
<dbReference type="EC" id="2.7.7.7" evidence="4"/>
<dbReference type="CDD" id="cd03586">
    <property type="entry name" value="PolY_Pol_IV_kappa"/>
    <property type="match status" value="1"/>
</dbReference>
<evidence type="ECO:0000256" key="2">
    <source>
        <dbReference type="ARBA" id="ARBA00025589"/>
    </source>
</evidence>
<keyword evidence="4" id="KW-0235">DNA replication</keyword>
<dbReference type="InterPro" id="IPR024728">
    <property type="entry name" value="PolY_HhH_motif"/>
</dbReference>
<feature type="domain" description="UmuC" evidence="6">
    <location>
        <begin position="8"/>
        <end position="187"/>
    </location>
</feature>
<dbReference type="InterPro" id="IPR043128">
    <property type="entry name" value="Rev_trsase/Diguanyl_cyclase"/>
</dbReference>
<dbReference type="RefSeq" id="WP_153758392.1">
    <property type="nucleotide sequence ID" value="NZ_CP045851.1"/>
</dbReference>
<dbReference type="SUPFAM" id="SSF56672">
    <property type="entry name" value="DNA/RNA polymerases"/>
    <property type="match status" value="1"/>
</dbReference>
<keyword evidence="4" id="KW-0234">DNA repair</keyword>
<dbReference type="NCBIfam" id="NF002883">
    <property type="entry name" value="PRK03352.1"/>
    <property type="match status" value="1"/>
</dbReference>
<dbReference type="PROSITE" id="PS50173">
    <property type="entry name" value="UMUC"/>
    <property type="match status" value="1"/>
</dbReference>
<keyword evidence="4" id="KW-0227">DNA damage</keyword>
<dbReference type="GO" id="GO:0042276">
    <property type="term" value="P:error-prone translesion synthesis"/>
    <property type="evidence" value="ECO:0007669"/>
    <property type="project" value="TreeGrafter"/>
</dbReference>
<evidence type="ECO:0000256" key="5">
    <source>
        <dbReference type="SAM" id="MobiDB-lite"/>
    </source>
</evidence>
<comment type="similarity">
    <text evidence="1 4">Belongs to the DNA polymerase type-Y family.</text>
</comment>
<evidence type="ECO:0000256" key="1">
    <source>
        <dbReference type="ARBA" id="ARBA00010945"/>
    </source>
</evidence>
<keyword evidence="4 7" id="KW-0548">Nucleotidyltransferase</keyword>
<keyword evidence="4" id="KW-0239">DNA-directed DNA polymerase</keyword>
<dbReference type="GO" id="GO:0006281">
    <property type="term" value="P:DNA repair"/>
    <property type="evidence" value="ECO:0007669"/>
    <property type="project" value="UniProtKB-UniRule"/>
</dbReference>
<dbReference type="EMBL" id="CP045851">
    <property type="protein sequence ID" value="QGG94286.1"/>
    <property type="molecule type" value="Genomic_DNA"/>
</dbReference>
<accession>A0A5Q2RIS2</accession>
<feature type="binding site" evidence="4">
    <location>
        <position position="110"/>
    </location>
    <ligand>
        <name>Mg(2+)</name>
        <dbReference type="ChEBI" id="CHEBI:18420"/>
    </ligand>
</feature>
<evidence type="ECO:0000256" key="4">
    <source>
        <dbReference type="HAMAP-Rule" id="MF_01113"/>
    </source>
</evidence>
<evidence type="ECO:0000256" key="3">
    <source>
        <dbReference type="ARBA" id="ARBA00049244"/>
    </source>
</evidence>
<gene>
    <name evidence="4" type="primary">dinB</name>
    <name evidence="7" type="ORF">GH723_03765</name>
</gene>
<dbReference type="GO" id="GO:0003887">
    <property type="term" value="F:DNA-directed DNA polymerase activity"/>
    <property type="evidence" value="ECO:0007669"/>
    <property type="project" value="UniProtKB-UniRule"/>
</dbReference>
<dbReference type="Pfam" id="PF11799">
    <property type="entry name" value="IMS_C"/>
    <property type="match status" value="1"/>
</dbReference>
<dbReference type="InterPro" id="IPR001126">
    <property type="entry name" value="UmuC"/>
</dbReference>
<dbReference type="GO" id="GO:0003684">
    <property type="term" value="F:damaged DNA binding"/>
    <property type="evidence" value="ECO:0007669"/>
    <property type="project" value="InterPro"/>
</dbReference>
<evidence type="ECO:0000259" key="6">
    <source>
        <dbReference type="PROSITE" id="PS50173"/>
    </source>
</evidence>
<dbReference type="Gene3D" id="1.10.150.20">
    <property type="entry name" value="5' to 3' exonuclease, C-terminal subdomain"/>
    <property type="match status" value="1"/>
</dbReference>
<dbReference type="HAMAP" id="MF_01113">
    <property type="entry name" value="DNApol_IV"/>
    <property type="match status" value="1"/>
</dbReference>
<dbReference type="InterPro" id="IPR043502">
    <property type="entry name" value="DNA/RNA_pol_sf"/>
</dbReference>
<feature type="binding site" evidence="4">
    <location>
        <position position="12"/>
    </location>
    <ligand>
        <name>Mg(2+)</name>
        <dbReference type="ChEBI" id="CHEBI:18420"/>
    </ligand>
</feature>
<dbReference type="GO" id="GO:0000287">
    <property type="term" value="F:magnesium ion binding"/>
    <property type="evidence" value="ECO:0007669"/>
    <property type="project" value="UniProtKB-UniRule"/>
</dbReference>
<keyword evidence="4" id="KW-0515">Mutator protein</keyword>
<dbReference type="SUPFAM" id="SSF100879">
    <property type="entry name" value="Lesion bypass DNA polymerase (Y-family), little finger domain"/>
    <property type="match status" value="1"/>
</dbReference>
<dbReference type="Gene3D" id="3.30.70.270">
    <property type="match status" value="1"/>
</dbReference>
<feature type="region of interest" description="Disordered" evidence="5">
    <location>
        <begin position="343"/>
        <end position="372"/>
    </location>
</feature>
<dbReference type="GO" id="GO:0009432">
    <property type="term" value="P:SOS response"/>
    <property type="evidence" value="ECO:0007669"/>
    <property type="project" value="TreeGrafter"/>
</dbReference>
<dbReference type="Gene3D" id="3.40.1170.60">
    <property type="match status" value="1"/>
</dbReference>
<comment type="subcellular location">
    <subcellularLocation>
        <location evidence="4">Cytoplasm</location>
    </subcellularLocation>
</comment>
<feature type="site" description="Substrate discrimination" evidence="4">
    <location>
        <position position="17"/>
    </location>
</feature>
<feature type="active site" evidence="4">
    <location>
        <position position="111"/>
    </location>
</feature>
<dbReference type="GO" id="GO:0005829">
    <property type="term" value="C:cytosol"/>
    <property type="evidence" value="ECO:0007669"/>
    <property type="project" value="TreeGrafter"/>
</dbReference>
<keyword evidence="8" id="KW-1185">Reference proteome</keyword>
<dbReference type="AlphaFoldDB" id="A0A5Q2RIS2"/>
<keyword evidence="4" id="KW-0460">Magnesium</keyword>
<dbReference type="Gene3D" id="3.30.1490.100">
    <property type="entry name" value="DNA polymerase, Y-family, little finger domain"/>
    <property type="match status" value="1"/>
</dbReference>
<reference evidence="7 8" key="1">
    <citation type="submission" date="2019-11" db="EMBL/GenBank/DDBJ databases">
        <authorList>
            <person name="He Y."/>
        </authorList>
    </citation>
    <scope>NUCLEOTIDE SEQUENCE [LARGE SCALE GENOMIC DNA]</scope>
    <source>
        <strain evidence="7 8">SCSIO 58843</strain>
    </source>
</reference>
<evidence type="ECO:0000313" key="8">
    <source>
        <dbReference type="Proteomes" id="UP000334019"/>
    </source>
</evidence>
<dbReference type="InterPro" id="IPR050116">
    <property type="entry name" value="DNA_polymerase-Y"/>
</dbReference>
<dbReference type="Pfam" id="PF00817">
    <property type="entry name" value="IMS"/>
    <property type="match status" value="1"/>
</dbReference>
<comment type="catalytic activity">
    <reaction evidence="3 4">
        <text>DNA(n) + a 2'-deoxyribonucleoside 5'-triphosphate = DNA(n+1) + diphosphate</text>
        <dbReference type="Rhea" id="RHEA:22508"/>
        <dbReference type="Rhea" id="RHEA-COMP:17339"/>
        <dbReference type="Rhea" id="RHEA-COMP:17340"/>
        <dbReference type="ChEBI" id="CHEBI:33019"/>
        <dbReference type="ChEBI" id="CHEBI:61560"/>
        <dbReference type="ChEBI" id="CHEBI:173112"/>
        <dbReference type="EC" id="2.7.7.7"/>
    </reaction>
</comment>
<proteinExistence type="inferred from homology"/>
<dbReference type="GO" id="GO:0006261">
    <property type="term" value="P:DNA-templated DNA replication"/>
    <property type="evidence" value="ECO:0007669"/>
    <property type="project" value="UniProtKB-UniRule"/>
</dbReference>
<comment type="subunit">
    <text evidence="4">Monomer.</text>
</comment>
<protein>
    <recommendedName>
        <fullName evidence="4">DNA polymerase IV</fullName>
        <shortName evidence="4">Pol IV</shortName>
        <ecNumber evidence="4">2.7.7.7</ecNumber>
    </recommendedName>
</protein>